<proteinExistence type="predicted"/>
<comment type="caution">
    <text evidence="2">The sequence shown here is derived from an EMBL/GenBank/DDBJ whole genome shotgun (WGS) entry which is preliminary data.</text>
</comment>
<dbReference type="InterPro" id="IPR001387">
    <property type="entry name" value="Cro/C1-type_HTH"/>
</dbReference>
<dbReference type="Proteomes" id="UP001154322">
    <property type="component" value="Unassembled WGS sequence"/>
</dbReference>
<evidence type="ECO:0000259" key="1">
    <source>
        <dbReference type="Pfam" id="PF13443"/>
    </source>
</evidence>
<organism evidence="2 3">
    <name type="scientific">Paenibacillus melissococcoides</name>
    <dbReference type="NCBI Taxonomy" id="2912268"/>
    <lineage>
        <taxon>Bacteria</taxon>
        <taxon>Bacillati</taxon>
        <taxon>Bacillota</taxon>
        <taxon>Bacilli</taxon>
        <taxon>Bacillales</taxon>
        <taxon>Paenibacillaceae</taxon>
        <taxon>Paenibacillus</taxon>
    </lineage>
</organism>
<accession>A0ABM9GB15</accession>
<evidence type="ECO:0000313" key="2">
    <source>
        <dbReference type="EMBL" id="CAH8249316.1"/>
    </source>
</evidence>
<protein>
    <submittedName>
        <fullName evidence="2">Helix-turn-helix transcriptional regulator</fullName>
    </submittedName>
</protein>
<dbReference type="Gene3D" id="1.10.260.40">
    <property type="entry name" value="lambda repressor-like DNA-binding domains"/>
    <property type="match status" value="1"/>
</dbReference>
<dbReference type="EMBL" id="CALYLO010000015">
    <property type="protein sequence ID" value="CAH8249316.1"/>
    <property type="molecule type" value="Genomic_DNA"/>
</dbReference>
<dbReference type="SUPFAM" id="SSF47413">
    <property type="entry name" value="lambda repressor-like DNA-binding domains"/>
    <property type="match status" value="1"/>
</dbReference>
<dbReference type="Pfam" id="PF13443">
    <property type="entry name" value="HTH_26"/>
    <property type="match status" value="1"/>
</dbReference>
<name>A0ABM9GB15_9BACL</name>
<dbReference type="InterPro" id="IPR010982">
    <property type="entry name" value="Lambda_DNA-bd_dom_sf"/>
</dbReference>
<feature type="domain" description="HTH cro/C1-type" evidence="1">
    <location>
        <begin position="8"/>
        <end position="65"/>
    </location>
</feature>
<dbReference type="RefSeq" id="WP_213426117.1">
    <property type="nucleotide sequence ID" value="NZ_AP031286.1"/>
</dbReference>
<gene>
    <name evidence="2" type="ORF">WJ0W_006502</name>
</gene>
<reference evidence="2" key="1">
    <citation type="submission" date="2022-06" db="EMBL/GenBank/DDBJ databases">
        <authorList>
            <person name="Dietemann V."/>
            <person name="Ory F."/>
            <person name="Dainat B."/>
            <person name="Oberhansli S."/>
        </authorList>
    </citation>
    <scope>NUCLEOTIDE SEQUENCE</scope>
    <source>
        <strain evidence="2">Ena-SAMPLE-TAB-26-04-2022-14:26:32:270-5432</strain>
    </source>
</reference>
<evidence type="ECO:0000313" key="3">
    <source>
        <dbReference type="Proteomes" id="UP001154322"/>
    </source>
</evidence>
<sequence>MGFSYKPLWHLLLQRDMSKTEYRQALGLSTATLAKMGKGEYVSMEVLDKTCSYFGVQPNDVIEHVSGTEEKEG</sequence>
<keyword evidence="3" id="KW-1185">Reference proteome</keyword>